<dbReference type="GO" id="GO:0006644">
    <property type="term" value="P:phospholipid metabolic process"/>
    <property type="evidence" value="ECO:0007669"/>
    <property type="project" value="InterPro"/>
</dbReference>
<dbReference type="InterPro" id="IPR033112">
    <property type="entry name" value="PLA2_Asp_AS"/>
</dbReference>
<name>A0A6I8T856_AEDAE</name>
<dbReference type="PANTHER" id="PTHR11716:SF107">
    <property type="entry name" value="PHOSPHOLIPASE A2"/>
    <property type="match status" value="1"/>
</dbReference>
<feature type="disulfide bond" evidence="6">
    <location>
        <begin position="440"/>
        <end position="487"/>
    </location>
</feature>
<feature type="domain" description="Phospholipase A2-like central" evidence="9">
    <location>
        <begin position="392"/>
        <end position="513"/>
    </location>
</feature>
<feature type="binding site" evidence="5">
    <location>
        <position position="419"/>
    </location>
    <ligand>
        <name>Ca(2+)</name>
        <dbReference type="ChEBI" id="CHEBI:29108"/>
    </ligand>
</feature>
<evidence type="ECO:0000256" key="3">
    <source>
        <dbReference type="ARBA" id="ARBA00023157"/>
    </source>
</evidence>
<feature type="active site" evidence="4">
    <location>
        <position position="437"/>
    </location>
</feature>
<protein>
    <recommendedName>
        <fullName evidence="9">Phospholipase A2-like central domain-containing protein</fullName>
    </recommendedName>
</protein>
<evidence type="ECO:0000259" key="9">
    <source>
        <dbReference type="SMART" id="SM00085"/>
    </source>
</evidence>
<accession>A0A6I8T856</accession>
<dbReference type="GO" id="GO:0004623">
    <property type="term" value="F:phospholipase A2 activity"/>
    <property type="evidence" value="ECO:0007669"/>
    <property type="project" value="InterPro"/>
</dbReference>
<feature type="binding site" evidence="5">
    <location>
        <position position="417"/>
    </location>
    <ligand>
        <name>Ca(2+)</name>
        <dbReference type="ChEBI" id="CHEBI:29108"/>
    </ligand>
</feature>
<evidence type="ECO:0000313" key="11">
    <source>
        <dbReference type="Proteomes" id="UP000008820"/>
    </source>
</evidence>
<dbReference type="Pfam" id="PF00068">
    <property type="entry name" value="Phospholip_A2_1"/>
    <property type="match status" value="1"/>
</dbReference>
<keyword evidence="5" id="KW-0106">Calcium</keyword>
<reference evidence="10 11" key="1">
    <citation type="submission" date="2017-06" db="EMBL/GenBank/DDBJ databases">
        <title>Aedes aegypti genome working group (AGWG) sequencing and assembly.</title>
        <authorList>
            <consortium name="Aedes aegypti Genome Working Group (AGWG)"/>
            <person name="Matthews B.J."/>
        </authorList>
    </citation>
    <scope>NUCLEOTIDE SEQUENCE [LARGE SCALE GENOMIC DNA]</scope>
    <source>
        <strain evidence="10 11">LVP_AGWG</strain>
    </source>
</reference>
<organism evidence="10 11">
    <name type="scientific">Aedes aegypti</name>
    <name type="common">Yellowfever mosquito</name>
    <name type="synonym">Culex aegypti</name>
    <dbReference type="NCBI Taxonomy" id="7159"/>
    <lineage>
        <taxon>Eukaryota</taxon>
        <taxon>Metazoa</taxon>
        <taxon>Ecdysozoa</taxon>
        <taxon>Arthropoda</taxon>
        <taxon>Hexapoda</taxon>
        <taxon>Insecta</taxon>
        <taxon>Pterygota</taxon>
        <taxon>Neoptera</taxon>
        <taxon>Endopterygota</taxon>
        <taxon>Diptera</taxon>
        <taxon>Nematocera</taxon>
        <taxon>Culicoidea</taxon>
        <taxon>Culicidae</taxon>
        <taxon>Culicinae</taxon>
        <taxon>Aedini</taxon>
        <taxon>Aedes</taxon>
        <taxon>Stegomyia</taxon>
    </lineage>
</organism>
<dbReference type="InParanoid" id="A0A6I8T856"/>
<keyword evidence="11" id="KW-1185">Reference proteome</keyword>
<proteinExistence type="inferred from homology"/>
<evidence type="ECO:0000313" key="10">
    <source>
        <dbReference type="EnsemblMetazoa" id="AAEL003561-PC"/>
    </source>
</evidence>
<dbReference type="GO" id="GO:0005576">
    <property type="term" value="C:extracellular region"/>
    <property type="evidence" value="ECO:0007669"/>
    <property type="project" value="UniProtKB-SubCell"/>
</dbReference>
<dbReference type="Gene3D" id="1.20.90.10">
    <property type="entry name" value="Phospholipase A2 domain"/>
    <property type="match status" value="1"/>
</dbReference>
<feature type="disulfide bond" evidence="6">
    <location>
        <begin position="433"/>
        <end position="494"/>
    </location>
</feature>
<evidence type="ECO:0000256" key="5">
    <source>
        <dbReference type="PIRSR" id="PIRSR601211-2"/>
    </source>
</evidence>
<reference evidence="10" key="2">
    <citation type="submission" date="2020-05" db="UniProtKB">
        <authorList>
            <consortium name="EnsemblMetazoa"/>
        </authorList>
    </citation>
    <scope>IDENTIFICATION</scope>
    <source>
        <strain evidence="10">LVP_AGWG</strain>
    </source>
</reference>
<comment type="cofactor">
    <cofactor evidence="5">
        <name>Ca(2+)</name>
        <dbReference type="ChEBI" id="CHEBI:29108"/>
    </cofactor>
    <text evidence="5">Binds 1 Ca(2+) ion per subunit.</text>
</comment>
<dbReference type="InterPro" id="IPR036444">
    <property type="entry name" value="PLipase_A2_dom_sf"/>
</dbReference>
<dbReference type="InterPro" id="IPR001211">
    <property type="entry name" value="PLA2"/>
</dbReference>
<comment type="similarity">
    <text evidence="7">Belongs to the phospholipase A2 family.</text>
</comment>
<evidence type="ECO:0000256" key="1">
    <source>
        <dbReference type="ARBA" id="ARBA00004613"/>
    </source>
</evidence>
<comment type="subcellular location">
    <subcellularLocation>
        <location evidence="1 8">Secreted</location>
    </subcellularLocation>
</comment>
<keyword evidence="3 6" id="KW-1015">Disulfide bond</keyword>
<feature type="active site" evidence="4">
    <location>
        <position position="488"/>
    </location>
</feature>
<evidence type="ECO:0000256" key="6">
    <source>
        <dbReference type="PIRSR" id="PIRSR601211-3"/>
    </source>
</evidence>
<dbReference type="SMART" id="SM00085">
    <property type="entry name" value="PA2c"/>
    <property type="match status" value="1"/>
</dbReference>
<dbReference type="PROSITE" id="PS00118">
    <property type="entry name" value="PA2_HIS"/>
    <property type="match status" value="1"/>
</dbReference>
<dbReference type="PRINTS" id="PR00389">
    <property type="entry name" value="PHPHLIPASEA2"/>
</dbReference>
<dbReference type="InterPro" id="IPR016090">
    <property type="entry name" value="PLA2-like_dom"/>
</dbReference>
<feature type="disulfide bond" evidence="6">
    <location>
        <begin position="467"/>
        <end position="485"/>
    </location>
</feature>
<dbReference type="CDD" id="cd00125">
    <property type="entry name" value="PLA2c"/>
    <property type="match status" value="1"/>
</dbReference>
<keyword evidence="2 8" id="KW-0964">Secreted</keyword>
<dbReference type="InterPro" id="IPR033113">
    <property type="entry name" value="PLA2_histidine"/>
</dbReference>
<dbReference type="OrthoDB" id="5841574at2759"/>
<gene>
    <name evidence="10" type="primary">5578548</name>
</gene>
<evidence type="ECO:0000256" key="4">
    <source>
        <dbReference type="PIRSR" id="PIRSR601211-1"/>
    </source>
</evidence>
<dbReference type="Proteomes" id="UP000008820">
    <property type="component" value="Chromosome 3"/>
</dbReference>
<sequence>MSVIGRTKIMFLTIMIIIVHMADAKRVDRSSKRTRSHPPADKFDRDLAIIRMKDRIRKVLNVQNETNTISEHILSVFDVENINPTYVFLLPSGEKNGIRKLIYQKSDFLEAEYPNVTSLNKFKRSLNSSYSVISEVDYPDVDLKPFAKSVDNEDAEDTMLEIVADNIRTERNFIEFMDDLNEDLENELKRQALKYELKTQSNVPPKKSHLFTPYAYVNTQTVGWEDLGLEGWSGGLREVNSHRYEQPVLKRPKPEGFHHEPVVSIDASFNPLKFFRTPAHTNAVQQSAISNSSINVPVSQKKNKNSALILSADLEEKLEEVYNRTKAIPIKPPRWPITNSRNAHRDEDVFIARANNPFGHSTKWRWSNESEELEKDTEEANQQTREGRSKRAVYNLYSMIKCATGCDPIIYKGYGCYCGFLGSGQTVDGIDRCCKMHDYCYSKAKCLMFLEYFVPYLWKCYKGRPLCAIDHGEWNGPNACASRLCHCDLSLSKCLRRYHCPRKRNVCTTSPLRLLQNLIMVF</sequence>
<dbReference type="PANTHER" id="PTHR11716">
    <property type="entry name" value="PHOSPHOLIPASE A2 FAMILY MEMBER"/>
    <property type="match status" value="1"/>
</dbReference>
<keyword evidence="8" id="KW-0732">Signal</keyword>
<dbReference type="GO" id="GO:0016042">
    <property type="term" value="P:lipid catabolic process"/>
    <property type="evidence" value="ECO:0007669"/>
    <property type="project" value="InterPro"/>
</dbReference>
<evidence type="ECO:0000256" key="8">
    <source>
        <dbReference type="RuleBase" id="RU361236"/>
    </source>
</evidence>
<dbReference type="SUPFAM" id="SSF48619">
    <property type="entry name" value="Phospholipase A2, PLA2"/>
    <property type="match status" value="1"/>
</dbReference>
<dbReference type="AlphaFoldDB" id="A0A6I8T856"/>
<feature type="signal peptide" evidence="8">
    <location>
        <begin position="1"/>
        <end position="24"/>
    </location>
</feature>
<dbReference type="GO" id="GO:0005509">
    <property type="term" value="F:calcium ion binding"/>
    <property type="evidence" value="ECO:0007669"/>
    <property type="project" value="InterPro"/>
</dbReference>
<dbReference type="EnsemblMetazoa" id="AAEL003561-RC">
    <property type="protein sequence ID" value="AAEL003561-PC"/>
    <property type="gene ID" value="AAEL003561"/>
</dbReference>
<evidence type="ECO:0000256" key="7">
    <source>
        <dbReference type="RuleBase" id="RU003654"/>
    </source>
</evidence>
<dbReference type="PROSITE" id="PS00119">
    <property type="entry name" value="PA2_ASP"/>
    <property type="match status" value="1"/>
</dbReference>
<feature type="binding site" evidence="5">
    <location>
        <position position="438"/>
    </location>
    <ligand>
        <name>Ca(2+)</name>
        <dbReference type="ChEBI" id="CHEBI:29108"/>
    </ligand>
</feature>
<keyword evidence="5" id="KW-0479">Metal-binding</keyword>
<evidence type="ECO:0000256" key="2">
    <source>
        <dbReference type="ARBA" id="ARBA00022525"/>
    </source>
</evidence>
<dbReference type="GO" id="GO:0050482">
    <property type="term" value="P:arachidonate secretion"/>
    <property type="evidence" value="ECO:0007669"/>
    <property type="project" value="InterPro"/>
</dbReference>
<feature type="chain" id="PRO_5036530106" description="Phospholipase A2-like central domain-containing protein" evidence="8">
    <location>
        <begin position="25"/>
        <end position="522"/>
    </location>
</feature>
<feature type="disulfide bond" evidence="6">
    <location>
        <begin position="418"/>
        <end position="434"/>
    </location>
</feature>